<proteinExistence type="predicted"/>
<feature type="compositionally biased region" description="Basic and acidic residues" evidence="1">
    <location>
        <begin position="57"/>
        <end position="66"/>
    </location>
</feature>
<dbReference type="EMBL" id="BLXT01007928">
    <property type="protein sequence ID" value="GFO43897.1"/>
    <property type="molecule type" value="Genomic_DNA"/>
</dbReference>
<keyword evidence="2" id="KW-0472">Membrane</keyword>
<feature type="region of interest" description="Disordered" evidence="1">
    <location>
        <begin position="57"/>
        <end position="92"/>
    </location>
</feature>
<feature type="compositionally biased region" description="Basic and acidic residues" evidence="1">
    <location>
        <begin position="174"/>
        <end position="195"/>
    </location>
</feature>
<dbReference type="Proteomes" id="UP000735302">
    <property type="component" value="Unassembled WGS sequence"/>
</dbReference>
<evidence type="ECO:0000313" key="3">
    <source>
        <dbReference type="EMBL" id="GFO43897.1"/>
    </source>
</evidence>
<dbReference type="CDD" id="cd12087">
    <property type="entry name" value="TM_EGFR-like"/>
    <property type="match status" value="1"/>
</dbReference>
<evidence type="ECO:0000256" key="1">
    <source>
        <dbReference type="SAM" id="MobiDB-lite"/>
    </source>
</evidence>
<gene>
    <name evidence="3" type="ORF">PoB_007040200</name>
</gene>
<feature type="region of interest" description="Disordered" evidence="1">
    <location>
        <begin position="112"/>
        <end position="195"/>
    </location>
</feature>
<dbReference type="AlphaFoldDB" id="A0AAV4DIP1"/>
<comment type="caution">
    <text evidence="3">The sequence shown here is derived from an EMBL/GenBank/DDBJ whole genome shotgun (WGS) entry which is preliminary data.</text>
</comment>
<organism evidence="3 4">
    <name type="scientific">Plakobranchus ocellatus</name>
    <dbReference type="NCBI Taxonomy" id="259542"/>
    <lineage>
        <taxon>Eukaryota</taxon>
        <taxon>Metazoa</taxon>
        <taxon>Spiralia</taxon>
        <taxon>Lophotrochozoa</taxon>
        <taxon>Mollusca</taxon>
        <taxon>Gastropoda</taxon>
        <taxon>Heterobranchia</taxon>
        <taxon>Euthyneura</taxon>
        <taxon>Panpulmonata</taxon>
        <taxon>Sacoglossa</taxon>
        <taxon>Placobranchoidea</taxon>
        <taxon>Plakobranchidae</taxon>
        <taxon>Plakobranchus</taxon>
    </lineage>
</organism>
<accession>A0AAV4DIP1</accession>
<evidence type="ECO:0000313" key="4">
    <source>
        <dbReference type="Proteomes" id="UP000735302"/>
    </source>
</evidence>
<feature type="compositionally biased region" description="Basic residues" evidence="1">
    <location>
        <begin position="67"/>
        <end position="78"/>
    </location>
</feature>
<reference evidence="3 4" key="1">
    <citation type="journal article" date="2021" name="Elife">
        <title>Chloroplast acquisition without the gene transfer in kleptoplastic sea slugs, Plakobranchus ocellatus.</title>
        <authorList>
            <person name="Maeda T."/>
            <person name="Takahashi S."/>
            <person name="Yoshida T."/>
            <person name="Shimamura S."/>
            <person name="Takaki Y."/>
            <person name="Nagai Y."/>
            <person name="Toyoda A."/>
            <person name="Suzuki Y."/>
            <person name="Arimoto A."/>
            <person name="Ishii H."/>
            <person name="Satoh N."/>
            <person name="Nishiyama T."/>
            <person name="Hasebe M."/>
            <person name="Maruyama T."/>
            <person name="Minagawa J."/>
            <person name="Obokata J."/>
            <person name="Shigenobu S."/>
        </authorList>
    </citation>
    <scope>NUCLEOTIDE SEQUENCE [LARGE SCALE GENOMIC DNA]</scope>
</reference>
<protein>
    <submittedName>
        <fullName evidence="3">Uncharacterized protein</fullName>
    </submittedName>
</protein>
<sequence>MDTSCSQSNRIPYADLEDEVDILTIGLAVVATLLVLIVIALIIYKIVLYRRQKQAKRRDIDHDMTRKPRPSRQFHRPKSLLTASRASNGEGGDTLSLELTAYNSNMMSSFLGAENPVQPSDDASKSSANTVVADDGAKPSEGNGVAGDATKSRADSDVNSVPGGENGDGPPVGEDSKDGKHSPSHLVEIDLENHD</sequence>
<keyword evidence="2" id="KW-1133">Transmembrane helix</keyword>
<evidence type="ECO:0000256" key="2">
    <source>
        <dbReference type="SAM" id="Phobius"/>
    </source>
</evidence>
<keyword evidence="4" id="KW-1185">Reference proteome</keyword>
<keyword evidence="2" id="KW-0812">Transmembrane</keyword>
<name>A0AAV4DIP1_9GAST</name>
<feature type="transmembrane region" description="Helical" evidence="2">
    <location>
        <begin position="22"/>
        <end position="48"/>
    </location>
</feature>